<comment type="similarity">
    <text evidence="2">Belongs to the syntrophin family.</text>
</comment>
<evidence type="ECO:0000256" key="5">
    <source>
        <dbReference type="ARBA" id="ARBA00023212"/>
    </source>
</evidence>
<dbReference type="EMBL" id="JAERUA010000009">
    <property type="protein sequence ID" value="KAI1895918.1"/>
    <property type="molecule type" value="Genomic_DNA"/>
</dbReference>
<comment type="subcellular location">
    <subcellularLocation>
        <location evidence="1">Cytoplasm</location>
        <location evidence="1">Cytoskeleton</location>
    </subcellularLocation>
</comment>
<dbReference type="PANTHER" id="PTHR10554:SF3">
    <property type="entry name" value="GAMMA-2-SYNTROPHIN"/>
    <property type="match status" value="1"/>
</dbReference>
<dbReference type="PANTHER" id="PTHR10554">
    <property type="entry name" value="SYNTROPHIN"/>
    <property type="match status" value="1"/>
</dbReference>
<feature type="region of interest" description="Disordered" evidence="6">
    <location>
        <begin position="165"/>
        <end position="184"/>
    </location>
</feature>
<evidence type="ECO:0000256" key="4">
    <source>
        <dbReference type="ARBA" id="ARBA00023203"/>
    </source>
</evidence>
<feature type="domain" description="PDZ" evidence="7">
    <location>
        <begin position="72"/>
        <end position="155"/>
    </location>
</feature>
<keyword evidence="5" id="KW-0206">Cytoskeleton</keyword>
<reference evidence="8" key="1">
    <citation type="submission" date="2021-01" db="EMBL/GenBank/DDBJ databases">
        <authorList>
            <person name="Zahm M."/>
            <person name="Roques C."/>
            <person name="Cabau C."/>
            <person name="Klopp C."/>
            <person name="Donnadieu C."/>
            <person name="Jouanno E."/>
            <person name="Lampietro C."/>
            <person name="Louis A."/>
            <person name="Herpin A."/>
            <person name="Echchiki A."/>
            <person name="Berthelot C."/>
            <person name="Parey E."/>
            <person name="Roest-Crollius H."/>
            <person name="Braasch I."/>
            <person name="Postlethwait J."/>
            <person name="Bobe J."/>
            <person name="Montfort J."/>
            <person name="Bouchez O."/>
            <person name="Begum T."/>
            <person name="Mejri S."/>
            <person name="Adams A."/>
            <person name="Chen W.-J."/>
            <person name="Guiguen Y."/>
        </authorList>
    </citation>
    <scope>NUCLEOTIDE SEQUENCE</scope>
    <source>
        <tissue evidence="8">Blood</tissue>
    </source>
</reference>
<dbReference type="GO" id="GO:0016013">
    <property type="term" value="C:syntrophin complex"/>
    <property type="evidence" value="ECO:0007669"/>
    <property type="project" value="UniProtKB-ARBA"/>
</dbReference>
<proteinExistence type="inferred from homology"/>
<protein>
    <recommendedName>
        <fullName evidence="7">PDZ domain-containing protein</fullName>
    </recommendedName>
</protein>
<evidence type="ECO:0000313" key="9">
    <source>
        <dbReference type="Proteomes" id="UP000829720"/>
    </source>
</evidence>
<dbReference type="SMART" id="SM00228">
    <property type="entry name" value="PDZ"/>
    <property type="match status" value="1"/>
</dbReference>
<dbReference type="Gene3D" id="2.30.42.10">
    <property type="match status" value="1"/>
</dbReference>
<dbReference type="Proteomes" id="UP000829720">
    <property type="component" value="Unassembled WGS sequence"/>
</dbReference>
<keyword evidence="3" id="KW-0963">Cytoplasm</keyword>
<accession>A0A8T3DLL6</accession>
<feature type="compositionally biased region" description="Low complexity" evidence="6">
    <location>
        <begin position="166"/>
        <end position="181"/>
    </location>
</feature>
<dbReference type="GO" id="GO:0005856">
    <property type="term" value="C:cytoskeleton"/>
    <property type="evidence" value="ECO:0007669"/>
    <property type="project" value="UniProtKB-SubCell"/>
</dbReference>
<dbReference type="GO" id="GO:0005198">
    <property type="term" value="F:structural molecule activity"/>
    <property type="evidence" value="ECO:0007669"/>
    <property type="project" value="InterPro"/>
</dbReference>
<sequence>MNEARNRPPDLIQRPASLLVPTWTKTGIALLYNEETGNTCDIRLKLTKEVLTIQKQDVVRVSGGESHSNRRTVVLRRQAIGGFGLSIKGGAEHKVPVVISKIFKDQIADQADALFVGDAMLQVNGINVQNATHEEVVQLLRSAGDEVSITVQFLREAPSFLKLPLGSPGRSSDQSSRASSPLFDSGLHLNGNSNHYAPCSPLSCLSPSTNEVRYEKHWLDALALPLLLARVSRYRTGNHKLRSHCLESISTNINDLTLENIKNSNKYSSPEAQIVHMGWVYENLLGKDSAQLHSPKFLVLKGSTLCVFGRPPVGTSDWGQAESSHSLCEVLFKAHKLWVAEDCWTQAKLFLGQQEAELRDSRALCFSVLLGHGHVRNYSVELGSDLVLWEKAFQTAICMEVQRVGSKTYMCSSQGKVCVLPSTLSLGLPARTVRRRW</sequence>
<evidence type="ECO:0000256" key="2">
    <source>
        <dbReference type="ARBA" id="ARBA00010798"/>
    </source>
</evidence>
<evidence type="ECO:0000313" key="8">
    <source>
        <dbReference type="EMBL" id="KAI1895918.1"/>
    </source>
</evidence>
<dbReference type="SUPFAM" id="SSF50156">
    <property type="entry name" value="PDZ domain-like"/>
    <property type="match status" value="1"/>
</dbReference>
<evidence type="ECO:0000259" key="7">
    <source>
        <dbReference type="PROSITE" id="PS50106"/>
    </source>
</evidence>
<evidence type="ECO:0000256" key="3">
    <source>
        <dbReference type="ARBA" id="ARBA00022490"/>
    </source>
</evidence>
<dbReference type="AlphaFoldDB" id="A0A8T3DLL6"/>
<dbReference type="InterPro" id="IPR001478">
    <property type="entry name" value="PDZ"/>
</dbReference>
<organism evidence="8 9">
    <name type="scientific">Albula goreensis</name>
    <dbReference type="NCBI Taxonomy" id="1534307"/>
    <lineage>
        <taxon>Eukaryota</taxon>
        <taxon>Metazoa</taxon>
        <taxon>Chordata</taxon>
        <taxon>Craniata</taxon>
        <taxon>Vertebrata</taxon>
        <taxon>Euteleostomi</taxon>
        <taxon>Actinopterygii</taxon>
        <taxon>Neopterygii</taxon>
        <taxon>Teleostei</taxon>
        <taxon>Albuliformes</taxon>
        <taxon>Albulidae</taxon>
        <taxon>Albula</taxon>
    </lineage>
</organism>
<evidence type="ECO:0000256" key="1">
    <source>
        <dbReference type="ARBA" id="ARBA00004245"/>
    </source>
</evidence>
<name>A0A8T3DLL6_9TELE</name>
<dbReference type="FunFam" id="2.30.42.10:FF:000080">
    <property type="entry name" value="Syntrophin gamma 1"/>
    <property type="match status" value="1"/>
</dbReference>
<comment type="caution">
    <text evidence="8">The sequence shown here is derived from an EMBL/GenBank/DDBJ whole genome shotgun (WGS) entry which is preliminary data.</text>
</comment>
<keyword evidence="9" id="KW-1185">Reference proteome</keyword>
<dbReference type="PROSITE" id="PS50106">
    <property type="entry name" value="PDZ"/>
    <property type="match status" value="1"/>
</dbReference>
<dbReference type="GO" id="GO:0003779">
    <property type="term" value="F:actin binding"/>
    <property type="evidence" value="ECO:0007669"/>
    <property type="project" value="UniProtKB-KW"/>
</dbReference>
<dbReference type="InterPro" id="IPR036034">
    <property type="entry name" value="PDZ_sf"/>
</dbReference>
<dbReference type="OrthoDB" id="9975356at2759"/>
<keyword evidence="4" id="KW-0009">Actin-binding</keyword>
<dbReference type="CDD" id="cd06801">
    <property type="entry name" value="PDZ_syntrophin-like"/>
    <property type="match status" value="1"/>
</dbReference>
<dbReference type="Pfam" id="PF00595">
    <property type="entry name" value="PDZ"/>
    <property type="match status" value="1"/>
</dbReference>
<gene>
    <name evidence="8" type="ORF">AGOR_G00111720</name>
</gene>
<evidence type="ECO:0000256" key="6">
    <source>
        <dbReference type="SAM" id="MobiDB-lite"/>
    </source>
</evidence>
<dbReference type="InterPro" id="IPR015482">
    <property type="entry name" value="Syntrophin"/>
</dbReference>